<organism evidence="7">
    <name type="scientific">uncultured Thermomicrobiales bacterium</name>
    <dbReference type="NCBI Taxonomy" id="1645740"/>
    <lineage>
        <taxon>Bacteria</taxon>
        <taxon>Pseudomonadati</taxon>
        <taxon>Thermomicrobiota</taxon>
        <taxon>Thermomicrobia</taxon>
        <taxon>Thermomicrobiales</taxon>
        <taxon>environmental samples</taxon>
    </lineage>
</organism>
<accession>A0A6J4URL2</accession>
<evidence type="ECO:0000256" key="5">
    <source>
        <dbReference type="SAM" id="Phobius"/>
    </source>
</evidence>
<dbReference type="PANTHER" id="PTHR22550:SF5">
    <property type="entry name" value="LEUCINE ZIPPER PROTEIN 4"/>
    <property type="match status" value="1"/>
</dbReference>
<dbReference type="InterPro" id="IPR050768">
    <property type="entry name" value="UPF0353/GerABKA_families"/>
</dbReference>
<dbReference type="InterPro" id="IPR036465">
    <property type="entry name" value="vWFA_dom_sf"/>
</dbReference>
<reference evidence="7" key="1">
    <citation type="submission" date="2020-02" db="EMBL/GenBank/DDBJ databases">
        <authorList>
            <person name="Meier V. D."/>
        </authorList>
    </citation>
    <scope>NUCLEOTIDE SEQUENCE</scope>
    <source>
        <strain evidence="7">AVDCRST_MAG88</strain>
    </source>
</reference>
<keyword evidence="3 5" id="KW-1133">Transmembrane helix</keyword>
<evidence type="ECO:0000259" key="6">
    <source>
        <dbReference type="PROSITE" id="PS50234"/>
    </source>
</evidence>
<sequence length="351" mass="37217">MDVLWPGFVLLLGILPLLIALYIVILRRRRRFAVRYSSLSLVREALPRSSWRRHLPFALFLLGLASLVGAMARPVAAVSVPTNQTIIILALDVSRSMCSTDIAPNRLEAAKAAAQSFIQRQRPGTQIGIVAFAGYAEVVQPPTSDLKGLERAVDSLITGSRTAIGSGILRSIDAIAEIDQNVAPSVTGTSGGPRPTPVPKGTYAPDIIVLLTDGANNAGPAPLEAAQQAVDRGIRVYTIGFGTENGAEFPICDPRFQGSEPFAGGFPGGGGGGGMFRRGIDEATLRQVAERTDGEYYAAESAGELEEVFRRLPTNLITKTETIEISVAFAALGALLAALAISLSLSWHPFP</sequence>
<keyword evidence="2 5" id="KW-0812">Transmembrane</keyword>
<dbReference type="AlphaFoldDB" id="A0A6J4URL2"/>
<feature type="transmembrane region" description="Helical" evidence="5">
    <location>
        <begin position="325"/>
        <end position="347"/>
    </location>
</feature>
<evidence type="ECO:0000256" key="3">
    <source>
        <dbReference type="ARBA" id="ARBA00022989"/>
    </source>
</evidence>
<gene>
    <name evidence="7" type="ORF">AVDCRST_MAG88-1300</name>
</gene>
<keyword evidence="1" id="KW-1003">Cell membrane</keyword>
<dbReference type="PROSITE" id="PS50234">
    <property type="entry name" value="VWFA"/>
    <property type="match status" value="1"/>
</dbReference>
<feature type="domain" description="VWFA" evidence="6">
    <location>
        <begin position="86"/>
        <end position="312"/>
    </location>
</feature>
<dbReference type="PANTHER" id="PTHR22550">
    <property type="entry name" value="SPORE GERMINATION PROTEIN"/>
    <property type="match status" value="1"/>
</dbReference>
<feature type="transmembrane region" description="Helical" evidence="5">
    <location>
        <begin position="6"/>
        <end position="26"/>
    </location>
</feature>
<evidence type="ECO:0000256" key="4">
    <source>
        <dbReference type="ARBA" id="ARBA00023136"/>
    </source>
</evidence>
<keyword evidence="4 5" id="KW-0472">Membrane</keyword>
<dbReference type="Gene3D" id="3.40.50.410">
    <property type="entry name" value="von Willebrand factor, type A domain"/>
    <property type="match status" value="1"/>
</dbReference>
<evidence type="ECO:0000256" key="2">
    <source>
        <dbReference type="ARBA" id="ARBA00022692"/>
    </source>
</evidence>
<evidence type="ECO:0000313" key="7">
    <source>
        <dbReference type="EMBL" id="CAA9558504.1"/>
    </source>
</evidence>
<dbReference type="Pfam" id="PF13519">
    <property type="entry name" value="VWA_2"/>
    <property type="match status" value="1"/>
</dbReference>
<dbReference type="InterPro" id="IPR024163">
    <property type="entry name" value="Aerotolerance_reg_N"/>
</dbReference>
<protein>
    <submittedName>
        <fullName evidence="7">Aerotolerance protein BatA</fullName>
    </submittedName>
</protein>
<dbReference type="SMART" id="SM00327">
    <property type="entry name" value="VWA"/>
    <property type="match status" value="1"/>
</dbReference>
<proteinExistence type="predicted"/>
<dbReference type="EMBL" id="CADCWM010000434">
    <property type="protein sequence ID" value="CAA9558504.1"/>
    <property type="molecule type" value="Genomic_DNA"/>
</dbReference>
<evidence type="ECO:0000256" key="1">
    <source>
        <dbReference type="ARBA" id="ARBA00022475"/>
    </source>
</evidence>
<dbReference type="InterPro" id="IPR002035">
    <property type="entry name" value="VWF_A"/>
</dbReference>
<dbReference type="Pfam" id="PF07584">
    <property type="entry name" value="BatA"/>
    <property type="match status" value="1"/>
</dbReference>
<dbReference type="SUPFAM" id="SSF53300">
    <property type="entry name" value="vWA-like"/>
    <property type="match status" value="1"/>
</dbReference>
<name>A0A6J4URL2_9BACT</name>